<dbReference type="EMBL" id="LNRQ01000005">
    <property type="protein sequence ID" value="KZM95210.1"/>
    <property type="molecule type" value="Genomic_DNA"/>
</dbReference>
<dbReference type="Proteomes" id="UP000077755">
    <property type="component" value="Chromosome 5"/>
</dbReference>
<dbReference type="Gramene" id="KZM95210">
    <property type="protein sequence ID" value="KZM95210"/>
    <property type="gene ID" value="DCAR_018452"/>
</dbReference>
<gene>
    <name evidence="1" type="ORF">DCAR_018452</name>
    <name evidence="2" type="ORF">DCAR_0521124</name>
</gene>
<sequence length="59" mass="6515">MGKGKIAYHIEGDENRALEALHKLGQRGNITKYLPGWGQWMIKKVHGLGGLAFAQSPQL</sequence>
<reference evidence="2" key="2">
    <citation type="submission" date="2022-03" db="EMBL/GenBank/DDBJ databases">
        <title>Draft title - Genomic analysis of global carrot germplasm unveils the trajectory of domestication and the origin of high carotenoid orange carrot.</title>
        <authorList>
            <person name="Iorizzo M."/>
            <person name="Ellison S."/>
            <person name="Senalik D."/>
            <person name="Macko-Podgorni A."/>
            <person name="Grzebelus D."/>
            <person name="Bostan H."/>
            <person name="Rolling W."/>
            <person name="Curaba J."/>
            <person name="Simon P."/>
        </authorList>
    </citation>
    <scope>NUCLEOTIDE SEQUENCE</scope>
    <source>
        <tissue evidence="2">Leaf</tissue>
    </source>
</reference>
<reference evidence="1" key="1">
    <citation type="journal article" date="2016" name="Nat. Genet.">
        <title>A high-quality carrot genome assembly provides new insights into carotenoid accumulation and asterid genome evolution.</title>
        <authorList>
            <person name="Iorizzo M."/>
            <person name="Ellison S."/>
            <person name="Senalik D."/>
            <person name="Zeng P."/>
            <person name="Satapoomin P."/>
            <person name="Huang J."/>
            <person name="Bowman M."/>
            <person name="Iovene M."/>
            <person name="Sanseverino W."/>
            <person name="Cavagnaro P."/>
            <person name="Yildiz M."/>
            <person name="Macko-Podgorni A."/>
            <person name="Moranska E."/>
            <person name="Grzebelus E."/>
            <person name="Grzebelus D."/>
            <person name="Ashrafi H."/>
            <person name="Zheng Z."/>
            <person name="Cheng S."/>
            <person name="Spooner D."/>
            <person name="Van Deynze A."/>
            <person name="Simon P."/>
        </authorList>
    </citation>
    <scope>NUCLEOTIDE SEQUENCE [LARGE SCALE GENOMIC DNA]</scope>
    <source>
        <tissue evidence="1">Leaf</tissue>
    </source>
</reference>
<proteinExistence type="predicted"/>
<organism evidence="1">
    <name type="scientific">Daucus carota subsp. sativus</name>
    <name type="common">Carrot</name>
    <dbReference type="NCBI Taxonomy" id="79200"/>
    <lineage>
        <taxon>Eukaryota</taxon>
        <taxon>Viridiplantae</taxon>
        <taxon>Streptophyta</taxon>
        <taxon>Embryophyta</taxon>
        <taxon>Tracheophyta</taxon>
        <taxon>Spermatophyta</taxon>
        <taxon>Magnoliopsida</taxon>
        <taxon>eudicotyledons</taxon>
        <taxon>Gunneridae</taxon>
        <taxon>Pentapetalae</taxon>
        <taxon>asterids</taxon>
        <taxon>campanulids</taxon>
        <taxon>Apiales</taxon>
        <taxon>Apiaceae</taxon>
        <taxon>Apioideae</taxon>
        <taxon>Scandiceae</taxon>
        <taxon>Daucinae</taxon>
        <taxon>Daucus</taxon>
        <taxon>Daucus sect. Daucus</taxon>
    </lineage>
</organism>
<keyword evidence="3" id="KW-1185">Reference proteome</keyword>
<dbReference type="EMBL" id="CP093347">
    <property type="protein sequence ID" value="WOH01739.1"/>
    <property type="molecule type" value="Genomic_DNA"/>
</dbReference>
<evidence type="ECO:0000313" key="2">
    <source>
        <dbReference type="EMBL" id="WOH01739.1"/>
    </source>
</evidence>
<name>A0A162A4I0_DAUCS</name>
<evidence type="ECO:0000313" key="3">
    <source>
        <dbReference type="Proteomes" id="UP000077755"/>
    </source>
</evidence>
<dbReference type="AlphaFoldDB" id="A0A162A4I0"/>
<accession>A0A162A4I0</accession>
<protein>
    <submittedName>
        <fullName evidence="1">Uncharacterized protein</fullName>
    </submittedName>
</protein>
<evidence type="ECO:0000313" key="1">
    <source>
        <dbReference type="EMBL" id="KZM95210.1"/>
    </source>
</evidence>